<dbReference type="GO" id="GO:0051603">
    <property type="term" value="P:proteolysis involved in protein catabolic process"/>
    <property type="evidence" value="ECO:0007669"/>
    <property type="project" value="TreeGrafter"/>
</dbReference>
<gene>
    <name evidence="2" type="ORF">JKILLFL_G6336</name>
</gene>
<feature type="compositionally biased region" description="Low complexity" evidence="1">
    <location>
        <begin position="112"/>
        <end position="124"/>
    </location>
</feature>
<dbReference type="GO" id="GO:0000502">
    <property type="term" value="C:proteasome complex"/>
    <property type="evidence" value="ECO:0007669"/>
    <property type="project" value="UniProtKB-ARBA"/>
</dbReference>
<evidence type="ECO:0000256" key="1">
    <source>
        <dbReference type="SAM" id="MobiDB-lite"/>
    </source>
</evidence>
<dbReference type="PANTHER" id="PTHR32194">
    <property type="entry name" value="METALLOPROTEASE TLDD"/>
    <property type="match status" value="1"/>
</dbReference>
<evidence type="ECO:0000313" key="2">
    <source>
        <dbReference type="EMBL" id="CAD6913385.1"/>
    </source>
</evidence>
<dbReference type="Gene3D" id="1.25.40.20">
    <property type="entry name" value="Ankyrin repeat-containing domain"/>
    <property type="match status" value="1"/>
</dbReference>
<dbReference type="AlphaFoldDB" id="A0A9N8LFX6"/>
<organism evidence="2 3">
    <name type="scientific">Tilletia laevis</name>
    <dbReference type="NCBI Taxonomy" id="157183"/>
    <lineage>
        <taxon>Eukaryota</taxon>
        <taxon>Fungi</taxon>
        <taxon>Dikarya</taxon>
        <taxon>Basidiomycota</taxon>
        <taxon>Ustilaginomycotina</taxon>
        <taxon>Exobasidiomycetes</taxon>
        <taxon>Tilletiales</taxon>
        <taxon>Tilletiaceae</taxon>
        <taxon>Tilletia</taxon>
    </lineage>
</organism>
<sequence>MRTYSFHDDPATAAAASSARRRGRRYASQDTGTSMLAASERQQLGQHHQHQQHTACQRWSTSTTNSTNRRRSARTLRPSSSSSHRTASRRRPISHPLQGALLCAHEPEPSLTSLTASLTSNPSSKSMPVPTSTLSKPAGDSAGSSAGNNPAAVAGLSSPPSNINSNIWLAAGEGDLDSVRYLLDNQPDLTPTSPDDFSYTAVHAAASYAQLAVLDFLLCGSSSAADAVIHHLSLVDVLHGPPEVSTAAHLLSEIVYQNKDRLSAGIIVAGWDKRNGGATVCNVPLGGGLFQQPWAIGGWNRQQTVEFVTNALALAIRRDRSSGGTIRLADISEHGVESQFIPGDKLPELPAKLC</sequence>
<dbReference type="InterPro" id="IPR029055">
    <property type="entry name" value="Ntn_hydrolases_N"/>
</dbReference>
<dbReference type="InterPro" id="IPR002110">
    <property type="entry name" value="Ankyrin_rpt"/>
</dbReference>
<dbReference type="InterPro" id="IPR036770">
    <property type="entry name" value="Ankyrin_rpt-contain_sf"/>
</dbReference>
<dbReference type="SUPFAM" id="SSF56235">
    <property type="entry name" value="N-terminal nucleophile aminohydrolases (Ntn hydrolases)"/>
    <property type="match status" value="1"/>
</dbReference>
<feature type="compositionally biased region" description="Polar residues" evidence="1">
    <location>
        <begin position="125"/>
        <end position="134"/>
    </location>
</feature>
<dbReference type="InterPro" id="IPR023333">
    <property type="entry name" value="Proteasome_suB-type"/>
</dbReference>
<feature type="compositionally biased region" description="Low complexity" evidence="1">
    <location>
        <begin position="75"/>
        <end position="85"/>
    </location>
</feature>
<feature type="compositionally biased region" description="Basic and acidic residues" evidence="1">
    <location>
        <begin position="1"/>
        <end position="10"/>
    </location>
</feature>
<feature type="compositionally biased region" description="Low complexity" evidence="1">
    <location>
        <begin position="58"/>
        <end position="67"/>
    </location>
</feature>
<feature type="region of interest" description="Disordered" evidence="1">
    <location>
        <begin position="112"/>
        <end position="157"/>
    </location>
</feature>
<dbReference type="Proteomes" id="UP000836404">
    <property type="component" value="Unassembled WGS sequence"/>
</dbReference>
<dbReference type="GO" id="GO:0005737">
    <property type="term" value="C:cytoplasm"/>
    <property type="evidence" value="ECO:0007669"/>
    <property type="project" value="TreeGrafter"/>
</dbReference>
<dbReference type="EMBL" id="CAJHJF010001226">
    <property type="protein sequence ID" value="CAD6913385.1"/>
    <property type="molecule type" value="Genomic_DNA"/>
</dbReference>
<dbReference type="Gene3D" id="3.60.20.10">
    <property type="entry name" value="Glutamine Phosphoribosylpyrophosphate, subunit 1, domain 1"/>
    <property type="match status" value="1"/>
</dbReference>
<keyword evidence="3" id="KW-1185">Reference proteome</keyword>
<feature type="region of interest" description="Disordered" evidence="1">
    <location>
        <begin position="1"/>
        <end position="93"/>
    </location>
</feature>
<proteinExistence type="predicted"/>
<evidence type="ECO:0000313" key="3">
    <source>
        <dbReference type="Proteomes" id="UP000836404"/>
    </source>
</evidence>
<dbReference type="PANTHER" id="PTHR32194:SF0">
    <property type="entry name" value="ATP-DEPENDENT PROTEASE SUBUNIT HSLV"/>
    <property type="match status" value="1"/>
</dbReference>
<dbReference type="SUPFAM" id="SSF48403">
    <property type="entry name" value="Ankyrin repeat"/>
    <property type="match status" value="1"/>
</dbReference>
<feature type="compositionally biased region" description="Low complexity" evidence="1">
    <location>
        <begin position="135"/>
        <end position="157"/>
    </location>
</feature>
<dbReference type="Pfam" id="PF13637">
    <property type="entry name" value="Ank_4"/>
    <property type="match status" value="1"/>
</dbReference>
<name>A0A9N8LFX6_9BASI</name>
<accession>A0A9N8LFX6</accession>
<reference evidence="2 3" key="1">
    <citation type="submission" date="2020-10" db="EMBL/GenBank/DDBJ databases">
        <authorList>
            <person name="Sedaghatjoo S."/>
        </authorList>
    </citation>
    <scope>NUCLEOTIDE SEQUENCE [LARGE SCALE GENOMIC DNA]</scope>
    <source>
        <strain evidence="2 3">LLFL</strain>
    </source>
</reference>
<protein>
    <submittedName>
        <fullName evidence="2">Uncharacterized protein</fullName>
    </submittedName>
</protein>
<comment type="caution">
    <text evidence="2">The sequence shown here is derived from an EMBL/GenBank/DDBJ whole genome shotgun (WGS) entry which is preliminary data.</text>
</comment>